<dbReference type="GO" id="GO:0004467">
    <property type="term" value="F:long-chain fatty acid-CoA ligase activity"/>
    <property type="evidence" value="ECO:0007669"/>
    <property type="project" value="TreeGrafter"/>
</dbReference>
<dbReference type="Proteomes" id="UP000041254">
    <property type="component" value="Unassembled WGS sequence"/>
</dbReference>
<dbReference type="InterPro" id="IPR000873">
    <property type="entry name" value="AMP-dep_synth/lig_dom"/>
</dbReference>
<dbReference type="InterPro" id="IPR042099">
    <property type="entry name" value="ANL_N_sf"/>
</dbReference>
<dbReference type="STRING" id="1169540.A0A0G4EHH4"/>
<dbReference type="PhylomeDB" id="A0A0G4EHH4"/>
<evidence type="ECO:0000259" key="4">
    <source>
        <dbReference type="Pfam" id="PF00501"/>
    </source>
</evidence>
<evidence type="ECO:0000313" key="5">
    <source>
        <dbReference type="EMBL" id="CEL95348.1"/>
    </source>
</evidence>
<dbReference type="GO" id="GO:0016020">
    <property type="term" value="C:membrane"/>
    <property type="evidence" value="ECO:0007669"/>
    <property type="project" value="TreeGrafter"/>
</dbReference>
<dbReference type="SUPFAM" id="SSF56801">
    <property type="entry name" value="Acetyl-CoA synthetase-like"/>
    <property type="match status" value="1"/>
</dbReference>
<gene>
    <name evidence="5" type="ORF">Vbra_11778</name>
</gene>
<accession>A0A0G4EHH4</accession>
<dbReference type="PANTHER" id="PTHR43272:SF32">
    <property type="entry name" value="AMP-DEPENDENT SYNTHETASE_LIGASE DOMAIN-CONTAINING PROTEIN"/>
    <property type="match status" value="1"/>
</dbReference>
<dbReference type="Pfam" id="PF23562">
    <property type="entry name" value="AMP-binding_C_3"/>
    <property type="match status" value="1"/>
</dbReference>
<keyword evidence="6" id="KW-1185">Reference proteome</keyword>
<dbReference type="AlphaFoldDB" id="A0A0G4EHH4"/>
<dbReference type="VEuPathDB" id="CryptoDB:Vbra_11778"/>
<keyword evidence="2" id="KW-0276">Fatty acid metabolism</keyword>
<evidence type="ECO:0000256" key="3">
    <source>
        <dbReference type="ARBA" id="ARBA00023098"/>
    </source>
</evidence>
<dbReference type="OMA" id="IGDHRKY"/>
<evidence type="ECO:0000256" key="1">
    <source>
        <dbReference type="ARBA" id="ARBA00022598"/>
    </source>
</evidence>
<protein>
    <recommendedName>
        <fullName evidence="4">AMP-dependent synthetase/ligase domain-containing protein</fullName>
    </recommendedName>
</protein>
<dbReference type="OrthoDB" id="3633556at2759"/>
<dbReference type="EMBL" id="CDMY01000227">
    <property type="protein sequence ID" value="CEL95348.1"/>
    <property type="molecule type" value="Genomic_DNA"/>
</dbReference>
<name>A0A0G4EHH4_VITBC</name>
<dbReference type="GO" id="GO:0005783">
    <property type="term" value="C:endoplasmic reticulum"/>
    <property type="evidence" value="ECO:0007669"/>
    <property type="project" value="TreeGrafter"/>
</dbReference>
<dbReference type="PROSITE" id="PS00455">
    <property type="entry name" value="AMP_BINDING"/>
    <property type="match status" value="1"/>
</dbReference>
<feature type="domain" description="AMP-dependent synthetase/ligase" evidence="4">
    <location>
        <begin position="75"/>
        <end position="522"/>
    </location>
</feature>
<dbReference type="PANTHER" id="PTHR43272">
    <property type="entry name" value="LONG-CHAIN-FATTY-ACID--COA LIGASE"/>
    <property type="match status" value="1"/>
</dbReference>
<evidence type="ECO:0000313" key="6">
    <source>
        <dbReference type="Proteomes" id="UP000041254"/>
    </source>
</evidence>
<organism evidence="5 6">
    <name type="scientific">Vitrella brassicaformis (strain CCMP3155)</name>
    <dbReference type="NCBI Taxonomy" id="1169540"/>
    <lineage>
        <taxon>Eukaryota</taxon>
        <taxon>Sar</taxon>
        <taxon>Alveolata</taxon>
        <taxon>Colpodellida</taxon>
        <taxon>Vitrellaceae</taxon>
        <taxon>Vitrella</taxon>
    </lineage>
</organism>
<reference evidence="5 6" key="1">
    <citation type="submission" date="2014-11" db="EMBL/GenBank/DDBJ databases">
        <authorList>
            <person name="Zhu J."/>
            <person name="Qi W."/>
            <person name="Song R."/>
        </authorList>
    </citation>
    <scope>NUCLEOTIDE SEQUENCE [LARGE SCALE GENOMIC DNA]</scope>
</reference>
<proteinExistence type="predicted"/>
<dbReference type="InterPro" id="IPR020845">
    <property type="entry name" value="AMP-binding_CS"/>
</dbReference>
<sequence>MFGLCGPSPRLPTVTVKKDCPNSGDTYIGPDDDLACDYSVRKSPFVTARDACVEIPMAKEGVGAIKPTTLPKLLKAAAETKGSRTALQWEDPTDPSKPMIKMTYKEGYDEVCQAARALVHYGMPVFGSVAILGFNCKAWWVAYHSGMMAGGSSVGIYTTNNASACEYVCRHSEATVVFVENEKQLCKYEGVTSSALPDLRVFVVWGEDVSAYLASKGASLPAPVVTWDEFMAKGQDDALKGEVETRMANTKPGHCASLIYTSGTTGTPKGCMISHDNCIWSSRAVINRVKQPSATVPEEVVSYLPLSHIAAQMGDLIYPVIQTGCLAGHCIITFARPDALKGTLGDTLKKVKPTMFFGIPRVYEKMMERIKSVAASTKNSAIKQALIDWAKQVGKDRLEMQMVGGRGGNPIGWGLAKGLVLKKVHAALGFDRCWDTCLVGAAPTPEAVFHFFGALGIIIKDVFGMSETAAGGMAAVYRHMKIGACGMPIPGEEVMLKHQPGRDAPGCGELCIRGRNVMMGYLKDEAKSAETIDAEGWLHSGDVATTDENGIIKITGRIKEIIITAGGENLAPVPIEEFIKTHCPAISNCMVLGDKLKYLSLIITLHTKTDPQGDMMSNELVGNALGYGGSAATTVDEARTDVSYNTAIQEVINKYNDEAAVSHAQRLQKFLLVDNDFTIKGGELTGTLKVRRAAIVAKYDAEIQRLYEE</sequence>
<evidence type="ECO:0000256" key="2">
    <source>
        <dbReference type="ARBA" id="ARBA00022832"/>
    </source>
</evidence>
<keyword evidence="1" id="KW-0436">Ligase</keyword>
<dbReference type="Gene3D" id="3.40.50.12780">
    <property type="entry name" value="N-terminal domain of ligase-like"/>
    <property type="match status" value="1"/>
</dbReference>
<dbReference type="Pfam" id="PF00501">
    <property type="entry name" value="AMP-binding"/>
    <property type="match status" value="1"/>
</dbReference>
<keyword evidence="3" id="KW-0443">Lipid metabolism</keyword>
<dbReference type="InParanoid" id="A0A0G4EHH4"/>